<evidence type="ECO:0000259" key="9">
    <source>
        <dbReference type="PROSITE" id="PS50112"/>
    </source>
</evidence>
<feature type="domain" description="PAS" evidence="9">
    <location>
        <begin position="140"/>
        <end position="213"/>
    </location>
</feature>
<dbReference type="PROSITE" id="PS50112">
    <property type="entry name" value="PAS"/>
    <property type="match status" value="1"/>
</dbReference>
<proteinExistence type="predicted"/>
<organism evidence="11 12">
    <name type="scientific">Halobaculum lipolyticum</name>
    <dbReference type="NCBI Taxonomy" id="3032001"/>
    <lineage>
        <taxon>Archaea</taxon>
        <taxon>Methanobacteriati</taxon>
        <taxon>Methanobacteriota</taxon>
        <taxon>Stenosarchaea group</taxon>
        <taxon>Halobacteria</taxon>
        <taxon>Halobacteriales</taxon>
        <taxon>Haloferacaceae</taxon>
        <taxon>Halobaculum</taxon>
    </lineage>
</organism>
<evidence type="ECO:0000313" key="12">
    <source>
        <dbReference type="Proteomes" id="UP001596461"/>
    </source>
</evidence>
<dbReference type="RefSeq" id="WP_284033121.1">
    <property type="nucleotide sequence ID" value="NZ_CP126154.1"/>
</dbReference>
<dbReference type="Gene3D" id="1.10.287.130">
    <property type="match status" value="1"/>
</dbReference>
<dbReference type="PROSITE" id="PS50113">
    <property type="entry name" value="PAC"/>
    <property type="match status" value="1"/>
</dbReference>
<keyword evidence="4" id="KW-0418">Kinase</keyword>
<dbReference type="Pfam" id="PF08447">
    <property type="entry name" value="PAS_3"/>
    <property type="match status" value="1"/>
</dbReference>
<dbReference type="InterPro" id="IPR003594">
    <property type="entry name" value="HATPase_dom"/>
</dbReference>
<dbReference type="InterPro" id="IPR001789">
    <property type="entry name" value="Sig_transdc_resp-reg_receiver"/>
</dbReference>
<evidence type="ECO:0000256" key="3">
    <source>
        <dbReference type="ARBA" id="ARBA00022679"/>
    </source>
</evidence>
<accession>A0ABD5WGI4</accession>
<evidence type="ECO:0000259" key="10">
    <source>
        <dbReference type="PROSITE" id="PS50113"/>
    </source>
</evidence>
<dbReference type="InterPro" id="IPR005467">
    <property type="entry name" value="His_kinase_dom"/>
</dbReference>
<keyword evidence="3" id="KW-0808">Transferase</keyword>
<reference evidence="11 12" key="1">
    <citation type="journal article" date="2019" name="Int. J. Syst. Evol. Microbiol.">
        <title>The Global Catalogue of Microorganisms (GCM) 10K type strain sequencing project: providing services to taxonomists for standard genome sequencing and annotation.</title>
        <authorList>
            <consortium name="The Broad Institute Genomics Platform"/>
            <consortium name="The Broad Institute Genome Sequencing Center for Infectious Disease"/>
            <person name="Wu L."/>
            <person name="Ma J."/>
        </authorList>
    </citation>
    <scope>NUCLEOTIDE SEQUENCE [LARGE SCALE GENOMIC DNA]</scope>
    <source>
        <strain evidence="11 12">DT31</strain>
    </source>
</reference>
<dbReference type="Proteomes" id="UP001596461">
    <property type="component" value="Unassembled WGS sequence"/>
</dbReference>
<dbReference type="InterPro" id="IPR000014">
    <property type="entry name" value="PAS"/>
</dbReference>
<dbReference type="InterPro" id="IPR013655">
    <property type="entry name" value="PAS_fold_3"/>
</dbReference>
<dbReference type="GO" id="GO:0005524">
    <property type="term" value="F:ATP binding"/>
    <property type="evidence" value="ECO:0007669"/>
    <property type="project" value="UniProtKB-KW"/>
</dbReference>
<dbReference type="SUPFAM" id="SSF55874">
    <property type="entry name" value="ATPase domain of HSP90 chaperone/DNA topoisomerase II/histidine kinase"/>
    <property type="match status" value="1"/>
</dbReference>
<dbReference type="SUPFAM" id="SSF55785">
    <property type="entry name" value="PYP-like sensor domain (PAS domain)"/>
    <property type="match status" value="1"/>
</dbReference>
<dbReference type="InterPro" id="IPR036097">
    <property type="entry name" value="HisK_dim/P_sf"/>
</dbReference>
<dbReference type="PROSITE" id="PS50109">
    <property type="entry name" value="HIS_KIN"/>
    <property type="match status" value="1"/>
</dbReference>
<dbReference type="SMART" id="SM00388">
    <property type="entry name" value="HisKA"/>
    <property type="match status" value="1"/>
</dbReference>
<evidence type="ECO:0000313" key="11">
    <source>
        <dbReference type="EMBL" id="MFC7070441.1"/>
    </source>
</evidence>
<feature type="domain" description="Response regulatory" evidence="8">
    <location>
        <begin position="9"/>
        <end position="125"/>
    </location>
</feature>
<evidence type="ECO:0000259" key="8">
    <source>
        <dbReference type="PROSITE" id="PS50110"/>
    </source>
</evidence>
<evidence type="ECO:0000256" key="5">
    <source>
        <dbReference type="ARBA" id="ARBA00023012"/>
    </source>
</evidence>
<dbReference type="PROSITE" id="PS50110">
    <property type="entry name" value="RESPONSE_REGULATORY"/>
    <property type="match status" value="1"/>
</dbReference>
<dbReference type="Gene3D" id="3.40.50.2300">
    <property type="match status" value="1"/>
</dbReference>
<dbReference type="InterPro" id="IPR001610">
    <property type="entry name" value="PAC"/>
</dbReference>
<keyword evidence="5" id="KW-0902">Two-component regulatory system</keyword>
<dbReference type="SMART" id="SM00086">
    <property type="entry name" value="PAC"/>
    <property type="match status" value="1"/>
</dbReference>
<dbReference type="InterPro" id="IPR003661">
    <property type="entry name" value="HisK_dim/P_dom"/>
</dbReference>
<dbReference type="EC" id="2.7.13.3" evidence="2"/>
<dbReference type="SMART" id="SM00387">
    <property type="entry name" value="HATPase_c"/>
    <property type="match status" value="1"/>
</dbReference>
<dbReference type="EMBL" id="JBHTAH010000010">
    <property type="protein sequence ID" value="MFC7070441.1"/>
    <property type="molecule type" value="Genomic_DNA"/>
</dbReference>
<evidence type="ECO:0000256" key="4">
    <source>
        <dbReference type="ARBA" id="ARBA00022777"/>
    </source>
</evidence>
<dbReference type="GeneID" id="81125042"/>
<sequence length="483" mass="52944">MSAEDDSIAVLYVNDEPELLDLLATGLERNAERITVSTAESVAEGLAHRREHAVDCIVSDYSMPEATGIDFLETVREHDPELPFVMFAETGSERVASEAISAGVTDYVIEQAIGNQHELLARKIATYVDRRRAERRAERTNRRLRELADVSDDVLWMFSADWSELLFINGAHELLFGQPVDELYADPDSFLERVHPDDTPRVRAAMARAAGGDSQSVEYRVRQSASVEVWVESHCEPVVEDGEVLRMTGFTRDITDRKVHERELATTNEQLEQFTSTVAHDLRNPIAIADGHLELAREAFDSPHLDASARAVERMDELIDDLLTLARTGTAVGDAEPVEFAEVIRAAEHNVATADATLTVDRTCRIECDATRLKEAVENLLRNAVEHNEAAVAISAGILPDGGGFYVEDDGEGIRPANRDDVFDDGYTTVQKGTGFGLSIVSRIVDAHGWAIEVTGGPDGGARFEVTSVDCCDTPRAPATAGD</sequence>
<evidence type="ECO:0000259" key="7">
    <source>
        <dbReference type="PROSITE" id="PS50109"/>
    </source>
</evidence>
<dbReference type="Pfam" id="PF00072">
    <property type="entry name" value="Response_reg"/>
    <property type="match status" value="1"/>
</dbReference>
<evidence type="ECO:0000256" key="6">
    <source>
        <dbReference type="PROSITE-ProRule" id="PRU00169"/>
    </source>
</evidence>
<dbReference type="PANTHER" id="PTHR43711:SF1">
    <property type="entry name" value="HISTIDINE KINASE 1"/>
    <property type="match status" value="1"/>
</dbReference>
<gene>
    <name evidence="11" type="ORF">ACFQL9_12385</name>
</gene>
<evidence type="ECO:0000256" key="1">
    <source>
        <dbReference type="ARBA" id="ARBA00000085"/>
    </source>
</evidence>
<dbReference type="GO" id="GO:0004673">
    <property type="term" value="F:protein histidine kinase activity"/>
    <property type="evidence" value="ECO:0007669"/>
    <property type="project" value="UniProtKB-EC"/>
</dbReference>
<feature type="domain" description="Histidine kinase" evidence="7">
    <location>
        <begin position="277"/>
        <end position="467"/>
    </location>
</feature>
<comment type="catalytic activity">
    <reaction evidence="1">
        <text>ATP + protein L-histidine = ADP + protein N-phospho-L-histidine.</text>
        <dbReference type="EC" id="2.7.13.3"/>
    </reaction>
</comment>
<feature type="domain" description="PAC" evidence="10">
    <location>
        <begin position="215"/>
        <end position="266"/>
    </location>
</feature>
<dbReference type="Gene3D" id="3.30.450.20">
    <property type="entry name" value="PAS domain"/>
    <property type="match status" value="1"/>
</dbReference>
<name>A0ABD5WGI4_9EURY</name>
<dbReference type="InterPro" id="IPR011006">
    <property type="entry name" value="CheY-like_superfamily"/>
</dbReference>
<dbReference type="SUPFAM" id="SSF52172">
    <property type="entry name" value="CheY-like"/>
    <property type="match status" value="1"/>
</dbReference>
<comment type="caution">
    <text evidence="11">The sequence shown here is derived from an EMBL/GenBank/DDBJ whole genome shotgun (WGS) entry which is preliminary data.</text>
</comment>
<dbReference type="AlphaFoldDB" id="A0ABD5WGI4"/>
<dbReference type="CDD" id="cd00130">
    <property type="entry name" value="PAS"/>
    <property type="match status" value="1"/>
</dbReference>
<dbReference type="InterPro" id="IPR036890">
    <property type="entry name" value="HATPase_C_sf"/>
</dbReference>
<dbReference type="PANTHER" id="PTHR43711">
    <property type="entry name" value="TWO-COMPONENT HISTIDINE KINASE"/>
    <property type="match status" value="1"/>
</dbReference>
<dbReference type="GO" id="GO:0000160">
    <property type="term" value="P:phosphorelay signal transduction system"/>
    <property type="evidence" value="ECO:0007669"/>
    <property type="project" value="UniProtKB-KW"/>
</dbReference>
<dbReference type="InterPro" id="IPR050736">
    <property type="entry name" value="Sensor_HK_Regulatory"/>
</dbReference>
<dbReference type="InterPro" id="IPR000700">
    <property type="entry name" value="PAS-assoc_C"/>
</dbReference>
<dbReference type="Pfam" id="PF02518">
    <property type="entry name" value="HATPase_c"/>
    <property type="match status" value="1"/>
</dbReference>
<keyword evidence="12" id="KW-1185">Reference proteome</keyword>
<dbReference type="Pfam" id="PF00512">
    <property type="entry name" value="HisKA"/>
    <property type="match status" value="1"/>
</dbReference>
<dbReference type="CDD" id="cd00082">
    <property type="entry name" value="HisKA"/>
    <property type="match status" value="1"/>
</dbReference>
<keyword evidence="6" id="KW-0597">Phosphoprotein</keyword>
<dbReference type="CDD" id="cd00156">
    <property type="entry name" value="REC"/>
    <property type="match status" value="1"/>
</dbReference>
<dbReference type="NCBIfam" id="TIGR00229">
    <property type="entry name" value="sensory_box"/>
    <property type="match status" value="1"/>
</dbReference>
<dbReference type="SMART" id="SM00448">
    <property type="entry name" value="REC"/>
    <property type="match status" value="1"/>
</dbReference>
<dbReference type="Gene3D" id="3.30.565.10">
    <property type="entry name" value="Histidine kinase-like ATPase, C-terminal domain"/>
    <property type="match status" value="1"/>
</dbReference>
<dbReference type="SUPFAM" id="SSF47384">
    <property type="entry name" value="Homodimeric domain of signal transducing histidine kinase"/>
    <property type="match status" value="1"/>
</dbReference>
<keyword evidence="11" id="KW-0067">ATP-binding</keyword>
<feature type="modified residue" description="4-aspartylphosphate" evidence="6">
    <location>
        <position position="60"/>
    </location>
</feature>
<protein>
    <recommendedName>
        <fullName evidence="2">histidine kinase</fullName>
        <ecNumber evidence="2">2.7.13.3</ecNumber>
    </recommendedName>
</protein>
<keyword evidence="11" id="KW-0547">Nucleotide-binding</keyword>
<dbReference type="InterPro" id="IPR035965">
    <property type="entry name" value="PAS-like_dom_sf"/>
</dbReference>
<evidence type="ECO:0000256" key="2">
    <source>
        <dbReference type="ARBA" id="ARBA00012438"/>
    </source>
</evidence>